<evidence type="ECO:0000256" key="4">
    <source>
        <dbReference type="ARBA" id="ARBA00022656"/>
    </source>
</evidence>
<dbReference type="Pfam" id="PF01129">
    <property type="entry name" value="ART"/>
    <property type="match status" value="1"/>
</dbReference>
<reference evidence="12" key="1">
    <citation type="journal article" date="2020" name="Cell">
        <title>Large-Scale Comparative Analyses of Tick Genomes Elucidate Their Genetic Diversity and Vector Capacities.</title>
        <authorList>
            <consortium name="Tick Genome and Microbiome Consortium (TIGMIC)"/>
            <person name="Jia N."/>
            <person name="Wang J."/>
            <person name="Shi W."/>
            <person name="Du L."/>
            <person name="Sun Y."/>
            <person name="Zhan W."/>
            <person name="Jiang J.F."/>
            <person name="Wang Q."/>
            <person name="Zhang B."/>
            <person name="Ji P."/>
            <person name="Bell-Sakyi L."/>
            <person name="Cui X.M."/>
            <person name="Yuan T.T."/>
            <person name="Jiang B.G."/>
            <person name="Yang W.F."/>
            <person name="Lam T.T."/>
            <person name="Chang Q.C."/>
            <person name="Ding S.J."/>
            <person name="Wang X.J."/>
            <person name="Zhu J.G."/>
            <person name="Ruan X.D."/>
            <person name="Zhao L."/>
            <person name="Wei J.T."/>
            <person name="Ye R.Z."/>
            <person name="Que T.C."/>
            <person name="Du C.H."/>
            <person name="Zhou Y.H."/>
            <person name="Cheng J.X."/>
            <person name="Dai P.F."/>
            <person name="Guo W.B."/>
            <person name="Han X.H."/>
            <person name="Huang E.J."/>
            <person name="Li L.F."/>
            <person name="Wei W."/>
            <person name="Gao Y.C."/>
            <person name="Liu J.Z."/>
            <person name="Shao H.Z."/>
            <person name="Wang X."/>
            <person name="Wang C.C."/>
            <person name="Yang T.C."/>
            <person name="Huo Q.B."/>
            <person name="Li W."/>
            <person name="Chen H.Y."/>
            <person name="Chen S.E."/>
            <person name="Zhou L.G."/>
            <person name="Ni X.B."/>
            <person name="Tian J.H."/>
            <person name="Sheng Y."/>
            <person name="Liu T."/>
            <person name="Pan Y.S."/>
            <person name="Xia L.Y."/>
            <person name="Li J."/>
            <person name="Zhao F."/>
            <person name="Cao W.C."/>
        </authorList>
    </citation>
    <scope>NUCLEOTIDE SEQUENCE</scope>
    <source>
        <strain evidence="12">Rmic-2018</strain>
    </source>
</reference>
<dbReference type="GO" id="GO:0016779">
    <property type="term" value="F:nucleotidyltransferase activity"/>
    <property type="evidence" value="ECO:0007669"/>
    <property type="project" value="UniProtKB-KW"/>
</dbReference>
<dbReference type="GO" id="GO:0090729">
    <property type="term" value="F:toxin activity"/>
    <property type="evidence" value="ECO:0007669"/>
    <property type="project" value="UniProtKB-KW"/>
</dbReference>
<evidence type="ECO:0000256" key="11">
    <source>
        <dbReference type="SAM" id="MobiDB-lite"/>
    </source>
</evidence>
<reference evidence="12" key="2">
    <citation type="submission" date="2021-09" db="EMBL/GenBank/DDBJ databases">
        <authorList>
            <person name="Jia N."/>
            <person name="Wang J."/>
            <person name="Shi W."/>
            <person name="Du L."/>
            <person name="Sun Y."/>
            <person name="Zhan W."/>
            <person name="Jiang J."/>
            <person name="Wang Q."/>
            <person name="Zhang B."/>
            <person name="Ji P."/>
            <person name="Sakyi L.B."/>
            <person name="Cui X."/>
            <person name="Yuan T."/>
            <person name="Jiang B."/>
            <person name="Yang W."/>
            <person name="Lam T.T.-Y."/>
            <person name="Chang Q."/>
            <person name="Ding S."/>
            <person name="Wang X."/>
            <person name="Zhu J."/>
            <person name="Ruan X."/>
            <person name="Zhao L."/>
            <person name="Wei J."/>
            <person name="Que T."/>
            <person name="Du C."/>
            <person name="Cheng J."/>
            <person name="Dai P."/>
            <person name="Han X."/>
            <person name="Huang E."/>
            <person name="Gao Y."/>
            <person name="Liu J."/>
            <person name="Shao H."/>
            <person name="Ye R."/>
            <person name="Li L."/>
            <person name="Wei W."/>
            <person name="Wang X."/>
            <person name="Wang C."/>
            <person name="Huo Q."/>
            <person name="Li W."/>
            <person name="Guo W."/>
            <person name="Chen H."/>
            <person name="Chen S."/>
            <person name="Zhou L."/>
            <person name="Zhou L."/>
            <person name="Ni X."/>
            <person name="Tian J."/>
            <person name="Zhou Y."/>
            <person name="Sheng Y."/>
            <person name="Liu T."/>
            <person name="Pan Y."/>
            <person name="Xia L."/>
            <person name="Li J."/>
            <person name="Zhao F."/>
            <person name="Cao W."/>
        </authorList>
    </citation>
    <scope>NUCLEOTIDE SEQUENCE</scope>
    <source>
        <strain evidence="12">Rmic-2018</strain>
        <tissue evidence="12">Larvae</tissue>
    </source>
</reference>
<keyword evidence="4" id="KW-0800">Toxin</keyword>
<dbReference type="Proteomes" id="UP000821866">
    <property type="component" value="Chromosome 11"/>
</dbReference>
<keyword evidence="5 10" id="KW-0328">Glycosyltransferase</keyword>
<keyword evidence="10" id="KW-0520">NAD</keyword>
<evidence type="ECO:0000256" key="6">
    <source>
        <dbReference type="ARBA" id="ARBA00022679"/>
    </source>
</evidence>
<feature type="region of interest" description="Disordered" evidence="11">
    <location>
        <begin position="230"/>
        <end position="272"/>
    </location>
</feature>
<evidence type="ECO:0000313" key="12">
    <source>
        <dbReference type="EMBL" id="KAH8035699.1"/>
    </source>
</evidence>
<dbReference type="PANTHER" id="PTHR10339">
    <property type="entry name" value="ADP-RIBOSYLTRANSFERASE"/>
    <property type="match status" value="1"/>
</dbReference>
<keyword evidence="13" id="KW-1185">Reference proteome</keyword>
<evidence type="ECO:0000256" key="9">
    <source>
        <dbReference type="ARBA" id="ARBA00047597"/>
    </source>
</evidence>
<protein>
    <recommendedName>
        <fullName evidence="10">NAD(P)(+)--arginine ADP-ribosyltransferase</fullName>
        <ecNumber evidence="10">2.4.2.31</ecNumber>
    </recommendedName>
    <alternativeName>
        <fullName evidence="10">Mono(ADP-ribosyl)transferase</fullName>
    </alternativeName>
</protein>
<accession>A0A9J6EMF4</accession>
<dbReference type="SUPFAM" id="SSF56399">
    <property type="entry name" value="ADP-ribosylation"/>
    <property type="match status" value="1"/>
</dbReference>
<evidence type="ECO:0000256" key="10">
    <source>
        <dbReference type="RuleBase" id="RU361228"/>
    </source>
</evidence>
<dbReference type="Gene3D" id="3.90.176.10">
    <property type="entry name" value="Toxin ADP-ribosyltransferase, Chain A, domain 1"/>
    <property type="match status" value="1"/>
</dbReference>
<dbReference type="GO" id="GO:0003950">
    <property type="term" value="F:NAD+ poly-ADP-ribosyltransferase activity"/>
    <property type="evidence" value="ECO:0007669"/>
    <property type="project" value="TreeGrafter"/>
</dbReference>
<proteinExistence type="inferred from homology"/>
<gene>
    <name evidence="12" type="ORF">HPB51_007943</name>
</gene>
<keyword evidence="8" id="KW-0843">Virulence</keyword>
<dbReference type="AlphaFoldDB" id="A0A9J6EMF4"/>
<dbReference type="PANTHER" id="PTHR10339:SF25">
    <property type="entry name" value="SECRETED EXOENZYME S"/>
    <property type="match status" value="1"/>
</dbReference>
<evidence type="ECO:0000313" key="13">
    <source>
        <dbReference type="Proteomes" id="UP000821866"/>
    </source>
</evidence>
<dbReference type="PRINTS" id="PR00970">
    <property type="entry name" value="RIBTRNSFRASE"/>
</dbReference>
<keyword evidence="3" id="KW-0964">Secreted</keyword>
<evidence type="ECO:0000256" key="7">
    <source>
        <dbReference type="ARBA" id="ARBA00022695"/>
    </source>
</evidence>
<evidence type="ECO:0000256" key="1">
    <source>
        <dbReference type="ARBA" id="ARBA00004613"/>
    </source>
</evidence>
<dbReference type="GO" id="GO:0106274">
    <property type="term" value="F:NAD+-protein-arginine ADP-ribosyltransferase activity"/>
    <property type="evidence" value="ECO:0007669"/>
    <property type="project" value="UniProtKB-EC"/>
</dbReference>
<keyword evidence="10" id="KW-0521">NADP</keyword>
<organism evidence="12 13">
    <name type="scientific">Rhipicephalus microplus</name>
    <name type="common">Cattle tick</name>
    <name type="synonym">Boophilus microplus</name>
    <dbReference type="NCBI Taxonomy" id="6941"/>
    <lineage>
        <taxon>Eukaryota</taxon>
        <taxon>Metazoa</taxon>
        <taxon>Ecdysozoa</taxon>
        <taxon>Arthropoda</taxon>
        <taxon>Chelicerata</taxon>
        <taxon>Arachnida</taxon>
        <taxon>Acari</taxon>
        <taxon>Parasitiformes</taxon>
        <taxon>Ixodida</taxon>
        <taxon>Ixodoidea</taxon>
        <taxon>Ixodidae</taxon>
        <taxon>Rhipicephalinae</taxon>
        <taxon>Rhipicephalus</taxon>
        <taxon>Boophilus</taxon>
    </lineage>
</organism>
<dbReference type="InterPro" id="IPR000768">
    <property type="entry name" value="ART"/>
</dbReference>
<evidence type="ECO:0000256" key="5">
    <source>
        <dbReference type="ARBA" id="ARBA00022676"/>
    </source>
</evidence>
<comment type="subcellular location">
    <subcellularLocation>
        <location evidence="1">Secreted</location>
    </subcellularLocation>
</comment>
<name>A0A9J6EMF4_RHIMP</name>
<comment type="similarity">
    <text evidence="2 10">Belongs to the Arg-specific ADP-ribosyltransferase family.</text>
</comment>
<keyword evidence="6 10" id="KW-0808">Transferase</keyword>
<comment type="caution">
    <text evidence="12">The sequence shown here is derived from an EMBL/GenBank/DDBJ whole genome shotgun (WGS) entry which is preliminary data.</text>
</comment>
<evidence type="ECO:0000256" key="3">
    <source>
        <dbReference type="ARBA" id="ARBA00022525"/>
    </source>
</evidence>
<comment type="catalytic activity">
    <reaction evidence="9 10">
        <text>L-arginyl-[protein] + NAD(+) = N(omega)-(ADP-D-ribosyl)-L-arginyl-[protein] + nicotinamide + H(+)</text>
        <dbReference type="Rhea" id="RHEA:19149"/>
        <dbReference type="Rhea" id="RHEA-COMP:10532"/>
        <dbReference type="Rhea" id="RHEA-COMP:15087"/>
        <dbReference type="ChEBI" id="CHEBI:15378"/>
        <dbReference type="ChEBI" id="CHEBI:17154"/>
        <dbReference type="ChEBI" id="CHEBI:29965"/>
        <dbReference type="ChEBI" id="CHEBI:57540"/>
        <dbReference type="ChEBI" id="CHEBI:142554"/>
        <dbReference type="EC" id="2.4.2.31"/>
    </reaction>
</comment>
<dbReference type="EC" id="2.4.2.31" evidence="10"/>
<dbReference type="EMBL" id="JABSTU010000003">
    <property type="protein sequence ID" value="KAH8035699.1"/>
    <property type="molecule type" value="Genomic_DNA"/>
</dbReference>
<evidence type="ECO:0000256" key="2">
    <source>
        <dbReference type="ARBA" id="ARBA00009558"/>
    </source>
</evidence>
<keyword evidence="7" id="KW-0548">Nucleotidyltransferase</keyword>
<dbReference type="InterPro" id="IPR050999">
    <property type="entry name" value="ADP-ribosyltransferase_ARG"/>
</dbReference>
<dbReference type="GO" id="GO:0005576">
    <property type="term" value="C:extracellular region"/>
    <property type="evidence" value="ECO:0007669"/>
    <property type="project" value="UniProtKB-SubCell"/>
</dbReference>
<sequence length="394" mass="44672">MGHCGESTEHDGLRYYFEEASRLDYGRAKEILNLERAARDVYRDAWKEADSLYKVRRKRDPSYQQWSAMKKENFVAIMCYTLEKPNVCRHFNQLCRAAAPTKESWNSFPFKSLLYFLIDAFIRLPDYHAPVVFRGVDKFVYSHNEARFSQFLSASVSARQAAKFGHGVFNLVLRGIPASLVKDISPYAVYPMHREVLIWPFCVFTPTPGPKEGVRILNFDHRKTWTSVSRSHVAGGAASNRSATAKIESAERKSTPGEQSSKSPLGASGAKHTSLQTTLECGQLAPPARSPIMLCVKQPHEIVEKRRRVGVRRDGLLRKSFVFRLESPAYFFFYSPSRFDGGATDLHSTMAFASTNKFQRRLTESGRDVPDARPQRFEVAMYPHLEAALRPGAS</sequence>
<evidence type="ECO:0000256" key="8">
    <source>
        <dbReference type="ARBA" id="ARBA00023026"/>
    </source>
</evidence>